<sequence length="395" mass="40677">MDEPDATPAALDETDAAAAEAAAPLPETPDSAAAEPALTVEELNLLGGRVEHPDEGARQETRARQAELAKPVGALGSLEDLSVWAAGVQRTCPPRPFERIRVVVFAGDHGIAAGGVSAYPAEVTAHMVRAFLTGTAAVNALARQAGAEVRVLDMSVDADLSDVPEDVTRHKVRRGTGRIDVEDAMTRDEAATALLAGMAVADEEVDAGADLLIAGDMGIANTTAAAALVGVLTGSDAATVCGRGTGIDDRGWMRKCAAIRDAMRRGRPHMADPIALLAAIGGPDLAATTGFLLQAAVRRTPVVLDGVVPSTCAVLAHRVAPRASLWWLAGHRSTEPAQTLALQQLALEPVLDLKLRLGEGTGALLAVPILQAATATCSEMATLEELGGSHGAEQP</sequence>
<evidence type="ECO:0000256" key="7">
    <source>
        <dbReference type="ARBA" id="ARBA00022676"/>
    </source>
</evidence>
<dbReference type="CDD" id="cd02439">
    <property type="entry name" value="DMB-PRT_CobT"/>
    <property type="match status" value="1"/>
</dbReference>
<evidence type="ECO:0000256" key="2">
    <source>
        <dbReference type="ARBA" id="ARBA00005049"/>
    </source>
</evidence>
<dbReference type="InterPro" id="IPR023195">
    <property type="entry name" value="Nict_dMeBzImd_PRibTrfase_N"/>
</dbReference>
<dbReference type="InterPro" id="IPR036087">
    <property type="entry name" value="Nict_dMeBzImd_PRibTrfase_sf"/>
</dbReference>
<dbReference type="SUPFAM" id="SSF52733">
    <property type="entry name" value="Nicotinate mononucleotide:5,6-dimethylbenzimidazole phosphoribosyltransferase (CobT)"/>
    <property type="match status" value="1"/>
</dbReference>
<dbReference type="PANTHER" id="PTHR43463:SF1">
    <property type="entry name" value="NICOTINATE-NUCLEOTIDE--DIMETHYLBENZIMIDAZOLE PHOSPHORIBOSYLTRANSFERASE"/>
    <property type="match status" value="1"/>
</dbReference>
<evidence type="ECO:0000256" key="11">
    <source>
        <dbReference type="HAMAP-Rule" id="MF_00230"/>
    </source>
</evidence>
<comment type="function">
    <text evidence="1 11">Catalyzes the synthesis of alpha-ribazole-5'-phosphate from nicotinate mononucleotide (NAMN) and 5,6-dimethylbenzimidazole (DMB).</text>
</comment>
<reference evidence="13 14" key="1">
    <citation type="submission" date="2020-03" db="EMBL/GenBank/DDBJ databases">
        <title>Two novel Motilibacter sp.</title>
        <authorList>
            <person name="Liu S."/>
        </authorList>
    </citation>
    <scope>NUCLEOTIDE SEQUENCE [LARGE SCALE GENOMIC DNA]</scope>
    <source>
        <strain evidence="13 14">E257</strain>
    </source>
</reference>
<evidence type="ECO:0000256" key="10">
    <source>
        <dbReference type="ARBA" id="ARBA00047340"/>
    </source>
</evidence>
<dbReference type="InterPro" id="IPR017846">
    <property type="entry name" value="Nict_dMeBzImd_PRibTrfase_bact"/>
</dbReference>
<comment type="similarity">
    <text evidence="3 11">Belongs to the CobT family.</text>
</comment>
<feature type="compositionally biased region" description="Low complexity" evidence="12">
    <location>
        <begin position="1"/>
        <end position="29"/>
    </location>
</feature>
<comment type="pathway">
    <text evidence="2 11">Nucleoside biosynthesis; alpha-ribazole biosynthesis; alpha-ribazole from 5,6-dimethylbenzimidazole: step 1/2.</text>
</comment>
<evidence type="ECO:0000313" key="13">
    <source>
        <dbReference type="EMBL" id="NHC12443.1"/>
    </source>
</evidence>
<dbReference type="NCBIfam" id="NF000996">
    <property type="entry name" value="PRK00105.1"/>
    <property type="match status" value="1"/>
</dbReference>
<dbReference type="Pfam" id="PF02277">
    <property type="entry name" value="DBI_PRT"/>
    <property type="match status" value="1"/>
</dbReference>
<dbReference type="Proteomes" id="UP000800981">
    <property type="component" value="Unassembled WGS sequence"/>
</dbReference>
<comment type="catalytic activity">
    <reaction evidence="10 11">
        <text>5,6-dimethylbenzimidazole + nicotinate beta-D-ribonucleotide = alpha-ribazole 5'-phosphate + nicotinate + H(+)</text>
        <dbReference type="Rhea" id="RHEA:11196"/>
        <dbReference type="ChEBI" id="CHEBI:15378"/>
        <dbReference type="ChEBI" id="CHEBI:15890"/>
        <dbReference type="ChEBI" id="CHEBI:32544"/>
        <dbReference type="ChEBI" id="CHEBI:57502"/>
        <dbReference type="ChEBI" id="CHEBI:57918"/>
        <dbReference type="EC" id="2.4.2.21"/>
    </reaction>
</comment>
<evidence type="ECO:0000256" key="3">
    <source>
        <dbReference type="ARBA" id="ARBA00007110"/>
    </source>
</evidence>
<protein>
    <recommendedName>
        <fullName evidence="5 11">Nicotinate-nucleotide--dimethylbenzimidazole phosphoribosyltransferase</fullName>
        <shortName evidence="11">NN:DBI PRT</shortName>
        <ecNumber evidence="4 11">2.4.2.21</ecNumber>
    </recommendedName>
    <alternativeName>
        <fullName evidence="9 11">N(1)-alpha-phosphoribosyltransferase</fullName>
    </alternativeName>
</protein>
<comment type="caution">
    <text evidence="13">The sequence shown here is derived from an EMBL/GenBank/DDBJ whole genome shotgun (WGS) entry which is preliminary data.</text>
</comment>
<keyword evidence="7 11" id="KW-0328">Glycosyltransferase</keyword>
<evidence type="ECO:0000256" key="4">
    <source>
        <dbReference type="ARBA" id="ARBA00011991"/>
    </source>
</evidence>
<dbReference type="Gene3D" id="3.40.50.10210">
    <property type="match status" value="1"/>
</dbReference>
<evidence type="ECO:0000256" key="6">
    <source>
        <dbReference type="ARBA" id="ARBA00022573"/>
    </source>
</evidence>
<organism evidence="13 14">
    <name type="scientific">Motilibacter deserti</name>
    <dbReference type="NCBI Taxonomy" id="2714956"/>
    <lineage>
        <taxon>Bacteria</taxon>
        <taxon>Bacillati</taxon>
        <taxon>Actinomycetota</taxon>
        <taxon>Actinomycetes</taxon>
        <taxon>Motilibacterales</taxon>
        <taxon>Motilibacteraceae</taxon>
        <taxon>Motilibacter</taxon>
    </lineage>
</organism>
<evidence type="ECO:0000256" key="12">
    <source>
        <dbReference type="SAM" id="MobiDB-lite"/>
    </source>
</evidence>
<dbReference type="EMBL" id="JAANNP010000001">
    <property type="protein sequence ID" value="NHC12443.1"/>
    <property type="molecule type" value="Genomic_DNA"/>
</dbReference>
<evidence type="ECO:0000256" key="9">
    <source>
        <dbReference type="ARBA" id="ARBA00030686"/>
    </source>
</evidence>
<evidence type="ECO:0000313" key="14">
    <source>
        <dbReference type="Proteomes" id="UP000800981"/>
    </source>
</evidence>
<dbReference type="NCBIfam" id="TIGR03160">
    <property type="entry name" value="cobT_DBIPRT"/>
    <property type="match status" value="1"/>
</dbReference>
<accession>A0ABX0GPR6</accession>
<dbReference type="Gene3D" id="1.10.1610.10">
    <property type="match status" value="1"/>
</dbReference>
<dbReference type="PANTHER" id="PTHR43463">
    <property type="entry name" value="NICOTINATE-NUCLEOTIDE--DIMETHYLBENZIMIDAZOLE PHOSPHORIBOSYLTRANSFERASE"/>
    <property type="match status" value="1"/>
</dbReference>
<name>A0ABX0GPR6_9ACTN</name>
<gene>
    <name evidence="11 13" type="primary">cobT</name>
    <name evidence="13" type="ORF">G9H71_01425</name>
</gene>
<keyword evidence="8 11" id="KW-0808">Transferase</keyword>
<evidence type="ECO:0000256" key="5">
    <source>
        <dbReference type="ARBA" id="ARBA00015486"/>
    </source>
</evidence>
<feature type="region of interest" description="Disordered" evidence="12">
    <location>
        <begin position="1"/>
        <end position="35"/>
    </location>
</feature>
<feature type="active site" description="Proton acceptor" evidence="11">
    <location>
        <position position="359"/>
    </location>
</feature>
<evidence type="ECO:0000256" key="8">
    <source>
        <dbReference type="ARBA" id="ARBA00022679"/>
    </source>
</evidence>
<keyword evidence="6 11" id="KW-0169">Cobalamin biosynthesis</keyword>
<evidence type="ECO:0000256" key="1">
    <source>
        <dbReference type="ARBA" id="ARBA00002197"/>
    </source>
</evidence>
<dbReference type="EC" id="2.4.2.21" evidence="4 11"/>
<keyword evidence="14" id="KW-1185">Reference proteome</keyword>
<dbReference type="RefSeq" id="WP_166276722.1">
    <property type="nucleotide sequence ID" value="NZ_JAANNP010000001.1"/>
</dbReference>
<dbReference type="InterPro" id="IPR003200">
    <property type="entry name" value="Nict_dMeBzImd_PRibTrfase"/>
</dbReference>
<proteinExistence type="inferred from homology"/>
<dbReference type="GO" id="GO:0008939">
    <property type="term" value="F:nicotinate-nucleotide-dimethylbenzimidazole phosphoribosyltransferase activity"/>
    <property type="evidence" value="ECO:0007669"/>
    <property type="project" value="UniProtKB-EC"/>
</dbReference>
<dbReference type="HAMAP" id="MF_00230">
    <property type="entry name" value="CobT"/>
    <property type="match status" value="1"/>
</dbReference>